<reference evidence="2" key="1">
    <citation type="submission" date="2022-02" db="EMBL/GenBank/DDBJ databases">
        <authorList>
            <person name="King R."/>
        </authorList>
    </citation>
    <scope>NUCLEOTIDE SEQUENCE</scope>
</reference>
<organism evidence="2 3">
    <name type="scientific">Spodoptera littoralis</name>
    <name type="common">Egyptian cotton leafworm</name>
    <dbReference type="NCBI Taxonomy" id="7109"/>
    <lineage>
        <taxon>Eukaryota</taxon>
        <taxon>Metazoa</taxon>
        <taxon>Ecdysozoa</taxon>
        <taxon>Arthropoda</taxon>
        <taxon>Hexapoda</taxon>
        <taxon>Insecta</taxon>
        <taxon>Pterygota</taxon>
        <taxon>Neoptera</taxon>
        <taxon>Endopterygota</taxon>
        <taxon>Lepidoptera</taxon>
        <taxon>Glossata</taxon>
        <taxon>Ditrysia</taxon>
        <taxon>Noctuoidea</taxon>
        <taxon>Noctuidae</taxon>
        <taxon>Amphipyrinae</taxon>
        <taxon>Spodoptera</taxon>
    </lineage>
</organism>
<feature type="region of interest" description="Disordered" evidence="1">
    <location>
        <begin position="1"/>
        <end position="28"/>
    </location>
</feature>
<proteinExistence type="predicted"/>
<evidence type="ECO:0000313" key="2">
    <source>
        <dbReference type="EMBL" id="CAH1635095.1"/>
    </source>
</evidence>
<evidence type="ECO:0000256" key="1">
    <source>
        <dbReference type="SAM" id="MobiDB-lite"/>
    </source>
</evidence>
<evidence type="ECO:0000313" key="3">
    <source>
        <dbReference type="Proteomes" id="UP001153321"/>
    </source>
</evidence>
<protein>
    <submittedName>
        <fullName evidence="2">Uncharacterized protein</fullName>
    </submittedName>
</protein>
<dbReference type="Proteomes" id="UP001153321">
    <property type="component" value="Chromosome 10"/>
</dbReference>
<gene>
    <name evidence="2" type="ORF">SPLIT_LOCUS457</name>
</gene>
<dbReference type="AlphaFoldDB" id="A0A9P0HWH0"/>
<keyword evidence="3" id="KW-1185">Reference proteome</keyword>
<accession>A0A9P0HWH0</accession>
<name>A0A9P0HWH0_SPOLI</name>
<sequence>MQCTDSENTATLTRQAGLHYRPNSKRKC</sequence>
<dbReference type="EMBL" id="LR824541">
    <property type="protein sequence ID" value="CAH1635095.1"/>
    <property type="molecule type" value="Genomic_DNA"/>
</dbReference>
<feature type="compositionally biased region" description="Polar residues" evidence="1">
    <location>
        <begin position="1"/>
        <end position="14"/>
    </location>
</feature>